<evidence type="ECO:0000313" key="2">
    <source>
        <dbReference type="EMBL" id="ANW00673.1"/>
    </source>
</evidence>
<proteinExistence type="predicted"/>
<reference evidence="2 3" key="1">
    <citation type="submission" date="2016-07" db="EMBL/GenBank/DDBJ databases">
        <title>Complete genome sequence of Bradyrhizobium icense LMTR 13T, a potential inoculant strain isolated from lima bean (Phaseolus lunatus) in Peru.</title>
        <authorList>
            <person name="Ormeno-Orrillo E."/>
            <person name="Duran D."/>
            <person name="Rogel M.A."/>
            <person name="Rey L."/>
            <person name="Imperial J."/>
            <person name="Ruiz-Argueso T."/>
            <person name="Martinez-Romero E."/>
        </authorList>
    </citation>
    <scope>NUCLEOTIDE SEQUENCE [LARGE SCALE GENOMIC DNA]</scope>
    <source>
        <strain evidence="2 3">LMTR 13</strain>
    </source>
</reference>
<feature type="compositionally biased region" description="Basic and acidic residues" evidence="1">
    <location>
        <begin position="82"/>
        <end position="102"/>
    </location>
</feature>
<dbReference type="AlphaFoldDB" id="A0A1B1UD42"/>
<dbReference type="STRING" id="1274631.LMTR13_11340"/>
<evidence type="ECO:0008006" key="4">
    <source>
        <dbReference type="Google" id="ProtNLM"/>
    </source>
</evidence>
<feature type="region of interest" description="Disordered" evidence="1">
    <location>
        <begin position="123"/>
        <end position="176"/>
    </location>
</feature>
<dbReference type="EMBL" id="CP016428">
    <property type="protein sequence ID" value="ANW00673.1"/>
    <property type="molecule type" value="Genomic_DNA"/>
</dbReference>
<feature type="region of interest" description="Disordered" evidence="1">
    <location>
        <begin position="82"/>
        <end position="110"/>
    </location>
</feature>
<sequence length="176" mass="19931">MKPWFRFYTGVVDDPKAQMLSPEMFKHWVNVLCIAGKYDGELPPIAVTAFTLHMTEAKAAGILAKLHALDLLDKTEKSFKPHNWDGRQYKVDQVDNTNAERQKNHRRRKRDELNELKALRDSVRNGPLRNGVSHVTAKRPDTDTERITSTVSVERGLGKGNVSPDLGSIIKQKGWA</sequence>
<dbReference type="Proteomes" id="UP000092839">
    <property type="component" value="Chromosome"/>
</dbReference>
<accession>A0A1B1UD42</accession>
<name>A0A1B1UD42_9BRAD</name>
<keyword evidence="3" id="KW-1185">Reference proteome</keyword>
<dbReference type="KEGG" id="bic:LMTR13_11340"/>
<evidence type="ECO:0000256" key="1">
    <source>
        <dbReference type="SAM" id="MobiDB-lite"/>
    </source>
</evidence>
<gene>
    <name evidence="2" type="ORF">LMTR13_11340</name>
</gene>
<evidence type="ECO:0000313" key="3">
    <source>
        <dbReference type="Proteomes" id="UP000092839"/>
    </source>
</evidence>
<dbReference type="OrthoDB" id="8243486at2"/>
<organism evidence="2 3">
    <name type="scientific">Bradyrhizobium icense</name>
    <dbReference type="NCBI Taxonomy" id="1274631"/>
    <lineage>
        <taxon>Bacteria</taxon>
        <taxon>Pseudomonadati</taxon>
        <taxon>Pseudomonadota</taxon>
        <taxon>Alphaproteobacteria</taxon>
        <taxon>Hyphomicrobiales</taxon>
        <taxon>Nitrobacteraceae</taxon>
        <taxon>Bradyrhizobium</taxon>
    </lineage>
</organism>
<dbReference type="RefSeq" id="WP_065727949.1">
    <property type="nucleotide sequence ID" value="NZ_CP016428.1"/>
</dbReference>
<protein>
    <recommendedName>
        <fullName evidence="4">DUF1376 domain-containing protein</fullName>
    </recommendedName>
</protein>